<dbReference type="Proteomes" id="UP001153954">
    <property type="component" value="Unassembled WGS sequence"/>
</dbReference>
<accession>A0AAU9VG52</accession>
<evidence type="ECO:0000313" key="1">
    <source>
        <dbReference type="EMBL" id="CAH2109151.1"/>
    </source>
</evidence>
<dbReference type="PANTHER" id="PTHR46704:SF9">
    <property type="entry name" value="BHLH DOMAIN-CONTAINING PROTEIN"/>
    <property type="match status" value="1"/>
</dbReference>
<proteinExistence type="predicted"/>
<keyword evidence="2" id="KW-1185">Reference proteome</keyword>
<dbReference type="EMBL" id="CAKOGL010000063">
    <property type="protein sequence ID" value="CAH2109151.1"/>
    <property type="molecule type" value="Genomic_DNA"/>
</dbReference>
<evidence type="ECO:0000313" key="2">
    <source>
        <dbReference type="Proteomes" id="UP001153954"/>
    </source>
</evidence>
<comment type="caution">
    <text evidence="1">The sequence shown here is derived from an EMBL/GenBank/DDBJ whole genome shotgun (WGS) entry which is preliminary data.</text>
</comment>
<reference evidence="1" key="1">
    <citation type="submission" date="2022-03" db="EMBL/GenBank/DDBJ databases">
        <authorList>
            <person name="Tunstrom K."/>
        </authorList>
    </citation>
    <scope>NUCLEOTIDE SEQUENCE</scope>
</reference>
<dbReference type="AlphaFoldDB" id="A0AAU9VG52"/>
<protein>
    <submittedName>
        <fullName evidence="1">Uncharacterized protein</fullName>
    </submittedName>
</protein>
<dbReference type="PANTHER" id="PTHR46704">
    <property type="entry name" value="CXC DOMAIN-CONTAINING PROTEIN-RELATED"/>
    <property type="match status" value="1"/>
</dbReference>
<gene>
    <name evidence="1" type="ORF">EEDITHA_LOCUS23014</name>
</gene>
<organism evidence="1 2">
    <name type="scientific">Euphydryas editha</name>
    <name type="common">Edith's checkerspot</name>
    <dbReference type="NCBI Taxonomy" id="104508"/>
    <lineage>
        <taxon>Eukaryota</taxon>
        <taxon>Metazoa</taxon>
        <taxon>Ecdysozoa</taxon>
        <taxon>Arthropoda</taxon>
        <taxon>Hexapoda</taxon>
        <taxon>Insecta</taxon>
        <taxon>Pterygota</taxon>
        <taxon>Neoptera</taxon>
        <taxon>Endopterygota</taxon>
        <taxon>Lepidoptera</taxon>
        <taxon>Glossata</taxon>
        <taxon>Ditrysia</taxon>
        <taxon>Papilionoidea</taxon>
        <taxon>Nymphalidae</taxon>
        <taxon>Nymphalinae</taxon>
        <taxon>Euphydryas</taxon>
    </lineage>
</organism>
<sequence>MNTDYRRHEIYITTNDNPERFFKVLSRSKIFNFASDCIKKSQKNKDGSKQVLLKMERDIFGRLLAIGIKKDIDIEYCLSYPLAPAPPALFQCSGEMFKSVKSTLADYLKSQIILTHPTQIDMEVIDGFYFLYLVGNSMPQTFGQIAQSILIKLCATSAREIHIIFDRYLTPSIKHCERKNREEINIPYTIHGPLQPRPTNFSESLKNFHFKEALVKFLADFWENDYFSLTLLNKVVFITVGEECFSYRVEGDHVIKTKETNLSCQHEEADTRIMYHISKAPAETKVLVKANDTDVLIILLGNIHKVADMEIWLAGTKSKKTKKDVSCINCTQLAAKLGPTVCRALPAFHAFTGCDYSAAFYNKGKVRPFKIFLPNNNFQTVFASLTNISDIFNDQKMSVVQEFTALMYGVKKCTSVNKARYHIFQKKYSAMKIKENFLKKVTSFDSKLIPPCWKSLKQKILRTIFINCMWQNATEPRCVKFNPEEYGWSVIDGNFKPTWFIGDPTPMTVEEILN</sequence>
<name>A0AAU9VG52_EUPED</name>